<proteinExistence type="predicted"/>
<dbReference type="AlphaFoldDB" id="A0A0K1EJL4"/>
<dbReference type="InterPro" id="IPR002197">
    <property type="entry name" value="HTH_Fis"/>
</dbReference>
<dbReference type="GO" id="GO:0000160">
    <property type="term" value="P:phosphorelay signal transduction system"/>
    <property type="evidence" value="ECO:0007669"/>
    <property type="project" value="InterPro"/>
</dbReference>
<dbReference type="InterPro" id="IPR025944">
    <property type="entry name" value="Sigma_54_int_dom_CS"/>
</dbReference>
<accession>A0A0K1EJL4</accession>
<keyword evidence="3" id="KW-0805">Transcription regulation</keyword>
<feature type="compositionally biased region" description="Acidic residues" evidence="7">
    <location>
        <begin position="471"/>
        <end position="480"/>
    </location>
</feature>
<reference evidence="10 11" key="1">
    <citation type="submission" date="2015-07" db="EMBL/GenBank/DDBJ databases">
        <title>Genome analysis of myxobacterium Chondromyces crocatus Cm c5 reveals a high potential for natural compound synthesis and the genetic basis for the loss of fruiting body formation.</title>
        <authorList>
            <person name="Zaburannyi N."/>
            <person name="Bunk B."/>
            <person name="Maier J."/>
            <person name="Overmann J."/>
            <person name="Mueller R."/>
        </authorList>
    </citation>
    <scope>NUCLEOTIDE SEQUENCE [LARGE SCALE GENOMIC DNA]</scope>
    <source>
        <strain evidence="10 11">Cm c5</strain>
    </source>
</reference>
<gene>
    <name evidence="10" type="primary">fis</name>
    <name evidence="10" type="ORF">CMC5_052090</name>
</gene>
<dbReference type="FunFam" id="3.40.50.300:FF:000006">
    <property type="entry name" value="DNA-binding transcriptional regulator NtrC"/>
    <property type="match status" value="1"/>
</dbReference>
<dbReference type="Proteomes" id="UP000067626">
    <property type="component" value="Chromosome"/>
</dbReference>
<dbReference type="SUPFAM" id="SSF46689">
    <property type="entry name" value="Homeodomain-like"/>
    <property type="match status" value="1"/>
</dbReference>
<dbReference type="CDD" id="cd00009">
    <property type="entry name" value="AAA"/>
    <property type="match status" value="1"/>
</dbReference>
<evidence type="ECO:0000256" key="7">
    <source>
        <dbReference type="SAM" id="MobiDB-lite"/>
    </source>
</evidence>
<dbReference type="Gene3D" id="3.40.50.300">
    <property type="entry name" value="P-loop containing nucleotide triphosphate hydrolases"/>
    <property type="match status" value="1"/>
</dbReference>
<feature type="compositionally biased region" description="Basic and acidic residues" evidence="7">
    <location>
        <begin position="481"/>
        <end position="498"/>
    </location>
</feature>
<dbReference type="Pfam" id="PF00158">
    <property type="entry name" value="Sigma54_activat"/>
    <property type="match status" value="1"/>
</dbReference>
<evidence type="ECO:0000256" key="3">
    <source>
        <dbReference type="ARBA" id="ARBA00023015"/>
    </source>
</evidence>
<evidence type="ECO:0000256" key="4">
    <source>
        <dbReference type="ARBA" id="ARBA00023125"/>
    </source>
</evidence>
<dbReference type="SUPFAM" id="SSF52540">
    <property type="entry name" value="P-loop containing nucleoside triphosphate hydrolases"/>
    <property type="match status" value="1"/>
</dbReference>
<dbReference type="GO" id="GO:0006355">
    <property type="term" value="P:regulation of DNA-templated transcription"/>
    <property type="evidence" value="ECO:0007669"/>
    <property type="project" value="InterPro"/>
</dbReference>
<dbReference type="InterPro" id="IPR025662">
    <property type="entry name" value="Sigma_54_int_dom_ATP-bd_1"/>
</dbReference>
<name>A0A0K1EJL4_CHOCO</name>
<dbReference type="KEGG" id="ccro:CMC5_052090"/>
<dbReference type="InterPro" id="IPR001789">
    <property type="entry name" value="Sig_transdc_resp-reg_receiver"/>
</dbReference>
<dbReference type="PROSITE" id="PS00688">
    <property type="entry name" value="SIGMA54_INTERACT_3"/>
    <property type="match status" value="1"/>
</dbReference>
<evidence type="ECO:0000256" key="1">
    <source>
        <dbReference type="ARBA" id="ARBA00022741"/>
    </source>
</evidence>
<dbReference type="InterPro" id="IPR002078">
    <property type="entry name" value="Sigma_54_int"/>
</dbReference>
<dbReference type="GO" id="GO:0005524">
    <property type="term" value="F:ATP binding"/>
    <property type="evidence" value="ECO:0007669"/>
    <property type="project" value="UniProtKB-KW"/>
</dbReference>
<dbReference type="PANTHER" id="PTHR32071">
    <property type="entry name" value="TRANSCRIPTIONAL REGULATORY PROTEIN"/>
    <property type="match status" value="1"/>
</dbReference>
<dbReference type="PROSITE" id="PS00675">
    <property type="entry name" value="SIGMA54_INTERACT_1"/>
    <property type="match status" value="1"/>
</dbReference>
<feature type="region of interest" description="Disordered" evidence="7">
    <location>
        <begin position="469"/>
        <end position="506"/>
    </location>
</feature>
<keyword evidence="5" id="KW-0804">Transcription</keyword>
<keyword evidence="4" id="KW-0238">DNA-binding</keyword>
<feature type="modified residue" description="4-aspartylphosphate" evidence="6">
    <location>
        <position position="65"/>
    </location>
</feature>
<dbReference type="InterPro" id="IPR058031">
    <property type="entry name" value="AAA_lid_NorR"/>
</dbReference>
<keyword evidence="1" id="KW-0547">Nucleotide-binding</keyword>
<dbReference type="EMBL" id="CP012159">
    <property type="protein sequence ID" value="AKT41050.1"/>
    <property type="molecule type" value="Genomic_DNA"/>
</dbReference>
<dbReference type="PROSITE" id="PS00676">
    <property type="entry name" value="SIGMA54_INTERACT_2"/>
    <property type="match status" value="1"/>
</dbReference>
<dbReference type="RefSeq" id="WP_082362789.1">
    <property type="nucleotide sequence ID" value="NZ_CP012159.1"/>
</dbReference>
<feature type="domain" description="Sigma-54 factor interaction" evidence="8">
    <location>
        <begin position="156"/>
        <end position="385"/>
    </location>
</feature>
<dbReference type="SMART" id="SM00448">
    <property type="entry name" value="REC"/>
    <property type="match status" value="1"/>
</dbReference>
<evidence type="ECO:0000256" key="5">
    <source>
        <dbReference type="ARBA" id="ARBA00023163"/>
    </source>
</evidence>
<dbReference type="PROSITE" id="PS50110">
    <property type="entry name" value="RESPONSE_REGULATORY"/>
    <property type="match status" value="1"/>
</dbReference>
<dbReference type="PROSITE" id="PS50045">
    <property type="entry name" value="SIGMA54_INTERACT_4"/>
    <property type="match status" value="1"/>
</dbReference>
<keyword evidence="6" id="KW-0597">Phosphoprotein</keyword>
<evidence type="ECO:0000259" key="8">
    <source>
        <dbReference type="PROSITE" id="PS50045"/>
    </source>
</evidence>
<organism evidence="10 11">
    <name type="scientific">Chondromyces crocatus</name>
    <dbReference type="NCBI Taxonomy" id="52"/>
    <lineage>
        <taxon>Bacteria</taxon>
        <taxon>Pseudomonadati</taxon>
        <taxon>Myxococcota</taxon>
        <taxon>Polyangia</taxon>
        <taxon>Polyangiales</taxon>
        <taxon>Polyangiaceae</taxon>
        <taxon>Chondromyces</taxon>
    </lineage>
</organism>
<dbReference type="OrthoDB" id="9814761at2"/>
<dbReference type="SUPFAM" id="SSF52172">
    <property type="entry name" value="CheY-like"/>
    <property type="match status" value="1"/>
</dbReference>
<feature type="domain" description="Response regulatory" evidence="9">
    <location>
        <begin position="14"/>
        <end position="130"/>
    </location>
</feature>
<dbReference type="SMART" id="SM00382">
    <property type="entry name" value="AAA"/>
    <property type="match status" value="1"/>
</dbReference>
<keyword evidence="2" id="KW-0067">ATP-binding</keyword>
<dbReference type="STRING" id="52.CMC5_052090"/>
<dbReference type="InterPro" id="IPR025943">
    <property type="entry name" value="Sigma_54_int_dom_ATP-bd_2"/>
</dbReference>
<dbReference type="GO" id="GO:0043565">
    <property type="term" value="F:sequence-specific DNA binding"/>
    <property type="evidence" value="ECO:0007669"/>
    <property type="project" value="InterPro"/>
</dbReference>
<evidence type="ECO:0000313" key="10">
    <source>
        <dbReference type="EMBL" id="AKT41050.1"/>
    </source>
</evidence>
<evidence type="ECO:0000259" key="9">
    <source>
        <dbReference type="PROSITE" id="PS50110"/>
    </source>
</evidence>
<dbReference type="PRINTS" id="PR01590">
    <property type="entry name" value="HTHFIS"/>
</dbReference>
<evidence type="ECO:0000313" key="11">
    <source>
        <dbReference type="Proteomes" id="UP000067626"/>
    </source>
</evidence>
<dbReference type="Gene3D" id="1.10.10.60">
    <property type="entry name" value="Homeodomain-like"/>
    <property type="match status" value="1"/>
</dbReference>
<dbReference type="InterPro" id="IPR027417">
    <property type="entry name" value="P-loop_NTPase"/>
</dbReference>
<dbReference type="InterPro" id="IPR003593">
    <property type="entry name" value="AAA+_ATPase"/>
</dbReference>
<dbReference type="Gene3D" id="1.10.8.60">
    <property type="match status" value="1"/>
</dbReference>
<keyword evidence="11" id="KW-1185">Reference proteome</keyword>
<dbReference type="Gene3D" id="3.40.50.2300">
    <property type="match status" value="1"/>
</dbReference>
<dbReference type="Pfam" id="PF00072">
    <property type="entry name" value="Response_reg"/>
    <property type="match status" value="1"/>
</dbReference>
<dbReference type="Pfam" id="PF02954">
    <property type="entry name" value="HTH_8"/>
    <property type="match status" value="1"/>
</dbReference>
<protein>
    <submittedName>
        <fullName evidence="10">Fis family transcriptional regulator</fullName>
    </submittedName>
</protein>
<dbReference type="InterPro" id="IPR011006">
    <property type="entry name" value="CheY-like_superfamily"/>
</dbReference>
<dbReference type="InterPro" id="IPR009057">
    <property type="entry name" value="Homeodomain-like_sf"/>
</dbReference>
<dbReference type="Pfam" id="PF25601">
    <property type="entry name" value="AAA_lid_14"/>
    <property type="match status" value="1"/>
</dbReference>
<sequence>MAPAPPSPPPHATRVLVVDDEPGLRQVLDITFRRHGYDVAQAPGVKPALEAIRQAPQPFPLVLTDLLMPDGSGIDVLTAAKARNAATEVIVMTAHSTVESAIEAMRGGAYDFVTKPFSPAEIAALGAKALEKSSIVAENQRLRAQLERLEAPSRELLGAGAAMQAIGDLIDKIAPTRTTVLITGESGTGKERIARAIHERSDRAKGPFLVVNCGALPEALMESELFGHEKGAFTGAGARALGLFREADGGTVLLDEVGELPAALQVKLLRVLQERKVRPVGAAAELPVDVRVLAATNRDVEAEVRASSFRQDLYYRLNVIRIEVPPLRDRPGDVIRLAQHFLPRFAAELGKDVRGLAADAQRALNAYPFPGNVRELENMMERAVALASGPSIGLGDLPSAVSGLSASPSPMLTELPEGGCALDEVLGEVERRLILQALERSGGVRKAAAKLLGVTFRSLRYRLAKHALGEEGGEEDDDLEAPGRESSLPERVGDDFGHRRSPGAGK</sequence>
<evidence type="ECO:0000256" key="2">
    <source>
        <dbReference type="ARBA" id="ARBA00022840"/>
    </source>
</evidence>
<evidence type="ECO:0000256" key="6">
    <source>
        <dbReference type="PROSITE-ProRule" id="PRU00169"/>
    </source>
</evidence>